<feature type="non-terminal residue" evidence="1">
    <location>
        <position position="1"/>
    </location>
</feature>
<evidence type="ECO:0008006" key="2">
    <source>
        <dbReference type="Google" id="ProtNLM"/>
    </source>
</evidence>
<sequence length="78" mass="8649">FWDDTENAVRIQVYSAIIAYCLVAIVQNDLKLSRSTYEVLQILSISLTDKTPLLDLFNLTASASPPAPLRKRGGRIAL</sequence>
<evidence type="ECO:0000313" key="1">
    <source>
        <dbReference type="EMBL" id="KAA6304220.1"/>
    </source>
</evidence>
<comment type="caution">
    <text evidence="1">The sequence shown here is derived from an EMBL/GenBank/DDBJ whole genome shotgun (WGS) entry which is preliminary data.</text>
</comment>
<dbReference type="AlphaFoldDB" id="A0A5J4P594"/>
<organism evidence="1">
    <name type="scientific">termite gut metagenome</name>
    <dbReference type="NCBI Taxonomy" id="433724"/>
    <lineage>
        <taxon>unclassified sequences</taxon>
        <taxon>metagenomes</taxon>
        <taxon>organismal metagenomes</taxon>
    </lineage>
</organism>
<name>A0A5J4P594_9ZZZZ</name>
<gene>
    <name evidence="1" type="ORF">EZS27_044136</name>
</gene>
<dbReference type="EMBL" id="SNRY01011688">
    <property type="protein sequence ID" value="KAA6304220.1"/>
    <property type="molecule type" value="Genomic_DNA"/>
</dbReference>
<proteinExistence type="predicted"/>
<protein>
    <recommendedName>
        <fullName evidence="2">Transposase IS4-like domain-containing protein</fullName>
    </recommendedName>
</protein>
<accession>A0A5J4P594</accession>
<reference evidence="1" key="1">
    <citation type="submission" date="2019-03" db="EMBL/GenBank/DDBJ databases">
        <title>Single cell metagenomics reveals metabolic interactions within the superorganism composed of flagellate Streblomastix strix and complex community of Bacteroidetes bacteria on its surface.</title>
        <authorList>
            <person name="Treitli S.C."/>
            <person name="Kolisko M."/>
            <person name="Husnik F."/>
            <person name="Keeling P."/>
            <person name="Hampl V."/>
        </authorList>
    </citation>
    <scope>NUCLEOTIDE SEQUENCE</scope>
    <source>
        <strain evidence="1">STM</strain>
    </source>
</reference>